<accession>A0A412SQT0</accession>
<protein>
    <submittedName>
        <fullName evidence="1">Uncharacterized protein</fullName>
    </submittedName>
</protein>
<proteinExistence type="predicted"/>
<organism evidence="1 2">
    <name type="scientific">Bacteroides uniformis</name>
    <dbReference type="NCBI Taxonomy" id="820"/>
    <lineage>
        <taxon>Bacteria</taxon>
        <taxon>Pseudomonadati</taxon>
        <taxon>Bacteroidota</taxon>
        <taxon>Bacteroidia</taxon>
        <taxon>Bacteroidales</taxon>
        <taxon>Bacteroidaceae</taxon>
        <taxon>Bacteroides</taxon>
    </lineage>
</organism>
<dbReference type="EMBL" id="QRXV01000006">
    <property type="protein sequence ID" value="RGU39942.1"/>
    <property type="molecule type" value="Genomic_DNA"/>
</dbReference>
<evidence type="ECO:0000313" key="1">
    <source>
        <dbReference type="EMBL" id="RGU39942.1"/>
    </source>
</evidence>
<dbReference type="AlphaFoldDB" id="A0A412SQT0"/>
<comment type="caution">
    <text evidence="1">The sequence shown here is derived from an EMBL/GenBank/DDBJ whole genome shotgun (WGS) entry which is preliminary data.</text>
</comment>
<sequence>MNKLHIITNRISTAITQQPSLKKNIIKDFKFLFYRHNRVILFLVKHFPNNSFFRWIIKLNTEICLYYYFKKILPLPHYQTILDEEYNIICKTLDSLKIIIPIDGINDVSGWSIVNADYASWFGMDKRISITSGTCYFAHVFCRCLQPFIIEQQTNSNLWNIIRWRMHRQFRRTTIGLLTNNHAKAFSFFNLIPEDESLLSGIEIFIILHEMGHAYIDSIEELVWPFSKKPSPNIRNKMKNDEEIVADIFAVHVLYHIYLTDKNQMLLLFAPIFFFLIYSWLEEANLIPTPNNHPINSNRCSYLMKEVQYLHPENEYQIYIDLLNKVWIKNKKKICRQVNNIHGNYNKYTDILENVSKRMKNILDSISDKDL</sequence>
<dbReference type="RefSeq" id="WP_117922751.1">
    <property type="nucleotide sequence ID" value="NZ_QRXV01000006.1"/>
</dbReference>
<dbReference type="Proteomes" id="UP000284022">
    <property type="component" value="Unassembled WGS sequence"/>
</dbReference>
<gene>
    <name evidence="1" type="ORF">DWW83_07380</name>
</gene>
<evidence type="ECO:0000313" key="2">
    <source>
        <dbReference type="Proteomes" id="UP000284022"/>
    </source>
</evidence>
<name>A0A412SQT0_BACUN</name>
<reference evidence="1 2" key="1">
    <citation type="submission" date="2018-08" db="EMBL/GenBank/DDBJ databases">
        <title>A genome reference for cultivated species of the human gut microbiota.</title>
        <authorList>
            <person name="Zou Y."/>
            <person name="Xue W."/>
            <person name="Luo G."/>
        </authorList>
    </citation>
    <scope>NUCLEOTIDE SEQUENCE [LARGE SCALE GENOMIC DNA]</scope>
    <source>
        <strain evidence="1 2">AF17-20</strain>
    </source>
</reference>